<comment type="caution">
    <text evidence="1">The sequence shown here is derived from an EMBL/GenBank/DDBJ whole genome shotgun (WGS) entry which is preliminary data.</text>
</comment>
<protein>
    <submittedName>
        <fullName evidence="1">Uncharacterized protein</fullName>
    </submittedName>
</protein>
<proteinExistence type="predicted"/>
<reference evidence="1 2" key="1">
    <citation type="submission" date="2024-01" db="EMBL/GenBank/DDBJ databases">
        <title>Genome assemblies of Stephania.</title>
        <authorList>
            <person name="Yang L."/>
        </authorList>
    </citation>
    <scope>NUCLEOTIDE SEQUENCE [LARGE SCALE GENOMIC DNA]</scope>
    <source>
        <strain evidence="1">JXDWG</strain>
        <tissue evidence="1">Leaf</tissue>
    </source>
</reference>
<organism evidence="1 2">
    <name type="scientific">Stephania cephalantha</name>
    <dbReference type="NCBI Taxonomy" id="152367"/>
    <lineage>
        <taxon>Eukaryota</taxon>
        <taxon>Viridiplantae</taxon>
        <taxon>Streptophyta</taxon>
        <taxon>Embryophyta</taxon>
        <taxon>Tracheophyta</taxon>
        <taxon>Spermatophyta</taxon>
        <taxon>Magnoliopsida</taxon>
        <taxon>Ranunculales</taxon>
        <taxon>Menispermaceae</taxon>
        <taxon>Menispermoideae</taxon>
        <taxon>Cissampelideae</taxon>
        <taxon>Stephania</taxon>
    </lineage>
</organism>
<gene>
    <name evidence="1" type="ORF">Scep_021620</name>
</gene>
<dbReference type="AlphaFoldDB" id="A0AAP0I1J5"/>
<keyword evidence="2" id="KW-1185">Reference proteome</keyword>
<evidence type="ECO:0000313" key="1">
    <source>
        <dbReference type="EMBL" id="KAK9104776.1"/>
    </source>
</evidence>
<dbReference type="Proteomes" id="UP001419268">
    <property type="component" value="Unassembled WGS sequence"/>
</dbReference>
<sequence>MPEFSVHTQIDIIIAAFALPNYIQQNSADDMLFKELEQDPFYIPLDKLSDEDDNATNHRSSKFKKMTKIRNDIVAQLEMMR</sequence>
<name>A0AAP0I1J5_9MAGN</name>
<accession>A0AAP0I1J5</accession>
<evidence type="ECO:0000313" key="2">
    <source>
        <dbReference type="Proteomes" id="UP001419268"/>
    </source>
</evidence>
<dbReference type="EMBL" id="JBBNAG010000009">
    <property type="protein sequence ID" value="KAK9104776.1"/>
    <property type="molecule type" value="Genomic_DNA"/>
</dbReference>